<sequence>MNNTHIHIDRIHINGQGIPPQLAQSSVQGLGQELLAKLGQQNWSSGQTVPIGDLHLGTVQVKNPQDVSELRQAIAQTVIQAIVTQTGVRR</sequence>
<organism evidence="1 2">
    <name type="scientific">Cyanomargarita calcarea GSE-NOS-MK-12-04C</name>
    <dbReference type="NCBI Taxonomy" id="2839659"/>
    <lineage>
        <taxon>Bacteria</taxon>
        <taxon>Bacillati</taxon>
        <taxon>Cyanobacteriota</taxon>
        <taxon>Cyanophyceae</taxon>
        <taxon>Nostocales</taxon>
        <taxon>Cyanomargaritaceae</taxon>
        <taxon>Cyanomargarita</taxon>
    </lineage>
</organism>
<evidence type="ECO:0000313" key="1">
    <source>
        <dbReference type="EMBL" id="MBW4671123.1"/>
    </source>
</evidence>
<dbReference type="EMBL" id="JAHHGZ010000039">
    <property type="protein sequence ID" value="MBW4671123.1"/>
    <property type="molecule type" value="Genomic_DNA"/>
</dbReference>
<proteinExistence type="predicted"/>
<evidence type="ECO:0000313" key="2">
    <source>
        <dbReference type="Proteomes" id="UP000729701"/>
    </source>
</evidence>
<comment type="caution">
    <text evidence="1">The sequence shown here is derived from an EMBL/GenBank/DDBJ whole genome shotgun (WGS) entry which is preliminary data.</text>
</comment>
<reference evidence="1" key="2">
    <citation type="journal article" date="2022" name="Microbiol. Resour. Announc.">
        <title>Metagenome Sequencing to Explore Phylogenomics of Terrestrial Cyanobacteria.</title>
        <authorList>
            <person name="Ward R.D."/>
            <person name="Stajich J.E."/>
            <person name="Johansen J.R."/>
            <person name="Huntemann M."/>
            <person name="Clum A."/>
            <person name="Foster B."/>
            <person name="Foster B."/>
            <person name="Roux S."/>
            <person name="Palaniappan K."/>
            <person name="Varghese N."/>
            <person name="Mukherjee S."/>
            <person name="Reddy T.B.K."/>
            <person name="Daum C."/>
            <person name="Copeland A."/>
            <person name="Chen I.A."/>
            <person name="Ivanova N.N."/>
            <person name="Kyrpides N.C."/>
            <person name="Shapiro N."/>
            <person name="Eloe-Fadrosh E.A."/>
            <person name="Pietrasiak N."/>
        </authorList>
    </citation>
    <scope>NUCLEOTIDE SEQUENCE</scope>
    <source>
        <strain evidence="1">GSE-NOS-MK-12-04C</strain>
    </source>
</reference>
<name>A0A951QUC7_9CYAN</name>
<gene>
    <name evidence="1" type="ORF">KME60_27790</name>
</gene>
<accession>A0A951QUC7</accession>
<dbReference type="AlphaFoldDB" id="A0A951QUC7"/>
<dbReference type="Proteomes" id="UP000729701">
    <property type="component" value="Unassembled WGS sequence"/>
</dbReference>
<protein>
    <submittedName>
        <fullName evidence="1">Uncharacterized protein</fullName>
    </submittedName>
</protein>
<reference evidence="1" key="1">
    <citation type="submission" date="2021-05" db="EMBL/GenBank/DDBJ databases">
        <authorList>
            <person name="Pietrasiak N."/>
            <person name="Ward R."/>
            <person name="Stajich J.E."/>
            <person name="Kurbessoian T."/>
        </authorList>
    </citation>
    <scope>NUCLEOTIDE SEQUENCE</scope>
    <source>
        <strain evidence="1">GSE-NOS-MK-12-04C</strain>
    </source>
</reference>